<dbReference type="NCBIfam" id="NF040521">
    <property type="entry name" value="C45_proenzyme"/>
    <property type="match status" value="1"/>
</dbReference>
<organism evidence="2 3">
    <name type="scientific">Methanosarcina horonobensis HB-1 = JCM 15518</name>
    <dbReference type="NCBI Taxonomy" id="1434110"/>
    <lineage>
        <taxon>Archaea</taxon>
        <taxon>Methanobacteriati</taxon>
        <taxon>Methanobacteriota</taxon>
        <taxon>Stenosarchaea group</taxon>
        <taxon>Methanomicrobia</taxon>
        <taxon>Methanosarcinales</taxon>
        <taxon>Methanosarcinaceae</taxon>
        <taxon>Methanosarcina</taxon>
    </lineage>
</organism>
<reference evidence="2 3" key="1">
    <citation type="submission" date="2014-07" db="EMBL/GenBank/DDBJ databases">
        <title>Methanogenic archaea and the global carbon cycle.</title>
        <authorList>
            <person name="Henriksen J.R."/>
            <person name="Luke J."/>
            <person name="Reinhart S."/>
            <person name="Benedict M.N."/>
            <person name="Youngblut N.D."/>
            <person name="Metcalf M.E."/>
            <person name="Whitaker R.J."/>
            <person name="Metcalf W.W."/>
        </authorList>
    </citation>
    <scope>NUCLEOTIDE SEQUENCE [LARGE SCALE GENOMIC DNA]</scope>
    <source>
        <strain evidence="2 3">HB-1</strain>
    </source>
</reference>
<dbReference type="Pfam" id="PF03417">
    <property type="entry name" value="AAT"/>
    <property type="match status" value="1"/>
</dbReference>
<dbReference type="PANTHER" id="PTHR35190">
    <property type="entry name" value="PROTEIN DCD1B"/>
    <property type="match status" value="1"/>
</dbReference>
<protein>
    <recommendedName>
        <fullName evidence="1">Peptidase C45 hydrolase domain-containing protein</fullName>
    </recommendedName>
</protein>
<sequence length="498" mass="56271">MNKSEILRKASFEEIKGIKVLRLKGKPYEMGYQHGYLLADKTDLMINRTLLATAAYVAAQTGSDLDKAEKTLWMGQKAAEPFLPQEFKEEMRGIADGVKDAGIEVTLEQILLWNTNYDQWCIYCHPDYWQGDNQNDNQITNKIENSEGSQQNVITLAGGGCSSFCAWGEWAGGDGKLIFGKNEDNFNMPKQLANRILVVASPDDGIGHAFLTYPGMIGLDGGINADGFAMMTQLNSMQYESMKGCGIAIFTRLLLTHARTVEDAIRIFQNYPRCAGIAYHVADAKAKKAVVVETSSRNVCCRYPMPGVEALWQTNHSNCYPGWMGYSGYNMVADQVPVNQLKDISTIENWQNSLKEPYNFYVQAPSRFERYQELIHEYYGNITVENAIKILSDCYDPYTRLTRDKFFPSWTNNILCTICALYPDFSYEAKEPVGPFKAHIANMWSLVAYPETGDFWLAINDFPAQYGGYVHLNLKELLRLENSAGYQCKNGQNFEIEH</sequence>
<dbReference type="EMBL" id="CP009516">
    <property type="protein sequence ID" value="AKB78106.1"/>
    <property type="molecule type" value="Genomic_DNA"/>
</dbReference>
<dbReference type="InterPro" id="IPR047794">
    <property type="entry name" value="C45_proenzyme-like"/>
</dbReference>
<evidence type="ECO:0000259" key="1">
    <source>
        <dbReference type="Pfam" id="PF03417"/>
    </source>
</evidence>
<feature type="domain" description="Peptidase C45 hydrolase" evidence="1">
    <location>
        <begin position="170"/>
        <end position="434"/>
    </location>
</feature>
<dbReference type="PATRIC" id="fig|1434110.4.peg.2049"/>
<dbReference type="RefSeq" id="WP_082089284.1">
    <property type="nucleotide sequence ID" value="NZ_CP009516.1"/>
</dbReference>
<keyword evidence="3" id="KW-1185">Reference proteome</keyword>
<dbReference type="GeneID" id="24830834"/>
<dbReference type="Gene3D" id="3.60.60.10">
    <property type="entry name" value="Penicillin V Acylase, Chain A"/>
    <property type="match status" value="1"/>
</dbReference>
<dbReference type="KEGG" id="mhor:MSHOH_1623"/>
<dbReference type="AlphaFoldDB" id="A0A0E3SB85"/>
<evidence type="ECO:0000313" key="2">
    <source>
        <dbReference type="EMBL" id="AKB78106.1"/>
    </source>
</evidence>
<name>A0A0E3SB85_9EURY</name>
<dbReference type="Proteomes" id="UP000033101">
    <property type="component" value="Chromosome"/>
</dbReference>
<evidence type="ECO:0000313" key="3">
    <source>
        <dbReference type="Proteomes" id="UP000033101"/>
    </source>
</evidence>
<accession>A0A0E3SB85</accession>
<dbReference type="InterPro" id="IPR005079">
    <property type="entry name" value="Peptidase_C45_hydrolase"/>
</dbReference>
<gene>
    <name evidence="2" type="ORF">MSHOH_1623</name>
</gene>
<proteinExistence type="predicted"/>
<dbReference type="PANTHER" id="PTHR35190:SF2">
    <property type="entry name" value="PROTEIN DCD1B"/>
    <property type="match status" value="1"/>
</dbReference>
<dbReference type="STRING" id="1434110.MSHOH_1623"/>
<dbReference type="OrthoDB" id="133619at2157"/>
<dbReference type="InterPro" id="IPR047803">
    <property type="entry name" value="DCD1A/B-like"/>
</dbReference>
<dbReference type="HOGENOM" id="CLU_034532_0_0_2"/>